<feature type="region of interest" description="Disordered" evidence="1">
    <location>
        <begin position="66"/>
        <end position="85"/>
    </location>
</feature>
<keyword evidence="2" id="KW-0812">Transmembrane</keyword>
<proteinExistence type="predicted"/>
<organism evidence="3">
    <name type="scientific">uncultured Thermomicrobiales bacterium</name>
    <dbReference type="NCBI Taxonomy" id="1645740"/>
    <lineage>
        <taxon>Bacteria</taxon>
        <taxon>Pseudomonadati</taxon>
        <taxon>Thermomicrobiota</taxon>
        <taxon>Thermomicrobia</taxon>
        <taxon>Thermomicrobiales</taxon>
        <taxon>environmental samples</taxon>
    </lineage>
</organism>
<dbReference type="EMBL" id="CADCWH010000349">
    <property type="protein sequence ID" value="CAA9567462.1"/>
    <property type="molecule type" value="Genomic_DNA"/>
</dbReference>
<reference evidence="3" key="1">
    <citation type="submission" date="2020-02" db="EMBL/GenBank/DDBJ databases">
        <authorList>
            <person name="Meier V. D."/>
        </authorList>
    </citation>
    <scope>NUCLEOTIDE SEQUENCE</scope>
    <source>
        <strain evidence="3">AVDCRST_MAG70</strain>
    </source>
</reference>
<evidence type="ECO:0000313" key="3">
    <source>
        <dbReference type="EMBL" id="CAA9567462.1"/>
    </source>
</evidence>
<keyword evidence="2" id="KW-1133">Transmembrane helix</keyword>
<sequence length="85" mass="8975">MHRENSGLGVVVVKGAVAGSVGVWVMDQVGSFLYRHEDPAALRQERAARVDAKDPAHVIAGKVARTFGTEPSPEQPHSTGITISA</sequence>
<name>A0A6J4V2A9_9BACT</name>
<feature type="transmembrane region" description="Helical" evidence="2">
    <location>
        <begin position="6"/>
        <end position="26"/>
    </location>
</feature>
<keyword evidence="2" id="KW-0472">Membrane</keyword>
<evidence type="ECO:0000256" key="2">
    <source>
        <dbReference type="SAM" id="Phobius"/>
    </source>
</evidence>
<protein>
    <submittedName>
        <fullName evidence="3">Uncharacterized protein</fullName>
    </submittedName>
</protein>
<evidence type="ECO:0000256" key="1">
    <source>
        <dbReference type="SAM" id="MobiDB-lite"/>
    </source>
</evidence>
<feature type="compositionally biased region" description="Polar residues" evidence="1">
    <location>
        <begin position="75"/>
        <end position="85"/>
    </location>
</feature>
<accession>A0A6J4V2A9</accession>
<gene>
    <name evidence="3" type="ORF">AVDCRST_MAG70-2165</name>
</gene>
<dbReference type="AlphaFoldDB" id="A0A6J4V2A9"/>